<keyword evidence="2" id="KW-1185">Reference proteome</keyword>
<dbReference type="EMBL" id="JAAIKD010000002">
    <property type="protein sequence ID" value="NEV93043.1"/>
    <property type="molecule type" value="Genomic_DNA"/>
</dbReference>
<proteinExistence type="predicted"/>
<dbReference type="AlphaFoldDB" id="A0A6B3QXT3"/>
<protein>
    <submittedName>
        <fullName evidence="1">Uncharacterized protein</fullName>
    </submittedName>
</protein>
<organism evidence="1 2">
    <name type="scientific">Psychroflexus aurantiacus</name>
    <dbReference type="NCBI Taxonomy" id="2709310"/>
    <lineage>
        <taxon>Bacteria</taxon>
        <taxon>Pseudomonadati</taxon>
        <taxon>Bacteroidota</taxon>
        <taxon>Flavobacteriia</taxon>
        <taxon>Flavobacteriales</taxon>
        <taxon>Flavobacteriaceae</taxon>
        <taxon>Psychroflexus</taxon>
    </lineage>
</organism>
<sequence>MEIPEYTINDLKMAERDGEFIYVEFDDFVNGLINRDMIDDAAERGILAFVKENGTAKLSPKQKYRLEKIVEEYGTESCTICSDEIPFNEVLDFDENDRLCSYHKHQMDKDD</sequence>
<dbReference type="RefSeq" id="WP_164003782.1">
    <property type="nucleotide sequence ID" value="NZ_JAAIKD010000002.1"/>
</dbReference>
<evidence type="ECO:0000313" key="2">
    <source>
        <dbReference type="Proteomes" id="UP000478505"/>
    </source>
</evidence>
<comment type="caution">
    <text evidence="1">The sequence shown here is derived from an EMBL/GenBank/DDBJ whole genome shotgun (WGS) entry which is preliminary data.</text>
</comment>
<reference evidence="1 2" key="1">
    <citation type="submission" date="2020-02" db="EMBL/GenBank/DDBJ databases">
        <title>Flavobacteriaceae Psychroflexus bacterium YR1-1, complete genome.</title>
        <authorList>
            <person name="Li Y."/>
            <person name="Wu S."/>
        </authorList>
    </citation>
    <scope>NUCLEOTIDE SEQUENCE [LARGE SCALE GENOMIC DNA]</scope>
    <source>
        <strain evidence="1 2">YR1-1</strain>
    </source>
</reference>
<dbReference type="Proteomes" id="UP000478505">
    <property type="component" value="Unassembled WGS sequence"/>
</dbReference>
<accession>A0A6B3QXT3</accession>
<evidence type="ECO:0000313" key="1">
    <source>
        <dbReference type="EMBL" id="NEV93043.1"/>
    </source>
</evidence>
<name>A0A6B3QXT3_9FLAO</name>
<gene>
    <name evidence="1" type="ORF">G3567_02635</name>
</gene>